<dbReference type="Proteomes" id="UP000515908">
    <property type="component" value="Chromosome 10"/>
</dbReference>
<dbReference type="SUPFAM" id="SSF47923">
    <property type="entry name" value="Ypt/Rab-GAP domain of gyp1p"/>
    <property type="match status" value="1"/>
</dbReference>
<feature type="compositionally biased region" description="Polar residues" evidence="1">
    <location>
        <begin position="714"/>
        <end position="727"/>
    </location>
</feature>
<dbReference type="PANTHER" id="PTHR35711">
    <property type="entry name" value="EXPRESSED PROTEIN"/>
    <property type="match status" value="1"/>
</dbReference>
<feature type="compositionally biased region" description="Basic and acidic residues" evidence="1">
    <location>
        <begin position="931"/>
        <end position="946"/>
    </location>
</feature>
<feature type="region of interest" description="Disordered" evidence="1">
    <location>
        <begin position="926"/>
        <end position="992"/>
    </location>
</feature>
<dbReference type="Gene3D" id="1.10.472.80">
    <property type="entry name" value="Ypt/Rab-GAP domain of gyp1p, domain 3"/>
    <property type="match status" value="1"/>
</dbReference>
<feature type="region of interest" description="Disordered" evidence="1">
    <location>
        <begin position="595"/>
        <end position="662"/>
    </location>
</feature>
<dbReference type="PANTHER" id="PTHR35711:SF1">
    <property type="entry name" value="ECTODERMAL, ISOFORM F"/>
    <property type="match status" value="1"/>
</dbReference>
<reference evidence="2 3" key="1">
    <citation type="submission" date="2020-08" db="EMBL/GenBank/DDBJ databases">
        <authorList>
            <person name="Newling K."/>
            <person name="Davey J."/>
            <person name="Forrester S."/>
        </authorList>
    </citation>
    <scope>NUCLEOTIDE SEQUENCE [LARGE SCALE GENOMIC DNA]</scope>
    <source>
        <strain evidence="3">Crithidia deanei Carvalho (ATCC PRA-265)</strain>
    </source>
</reference>
<feature type="compositionally biased region" description="Basic and acidic residues" evidence="1">
    <location>
        <begin position="693"/>
        <end position="707"/>
    </location>
</feature>
<organism evidence="2 3">
    <name type="scientific">Angomonas deanei</name>
    <dbReference type="NCBI Taxonomy" id="59799"/>
    <lineage>
        <taxon>Eukaryota</taxon>
        <taxon>Discoba</taxon>
        <taxon>Euglenozoa</taxon>
        <taxon>Kinetoplastea</taxon>
        <taxon>Metakinetoplastina</taxon>
        <taxon>Trypanosomatida</taxon>
        <taxon>Trypanosomatidae</taxon>
        <taxon>Strigomonadinae</taxon>
        <taxon>Angomonas</taxon>
    </lineage>
</organism>
<dbReference type="EMBL" id="LR877154">
    <property type="protein sequence ID" value="CAD2218192.1"/>
    <property type="molecule type" value="Genomic_DNA"/>
</dbReference>
<dbReference type="VEuPathDB" id="TriTrypDB:ADEAN_000567900"/>
<feature type="compositionally biased region" description="Acidic residues" evidence="1">
    <location>
        <begin position="963"/>
        <end position="973"/>
    </location>
</feature>
<feature type="compositionally biased region" description="Basic and acidic residues" evidence="1">
    <location>
        <begin position="549"/>
        <end position="577"/>
    </location>
</feature>
<feature type="region of interest" description="Disordered" evidence="1">
    <location>
        <begin position="693"/>
        <end position="733"/>
    </location>
</feature>
<feature type="region of interest" description="Disordered" evidence="1">
    <location>
        <begin position="549"/>
        <end position="579"/>
    </location>
</feature>
<feature type="compositionally biased region" description="Low complexity" evidence="1">
    <location>
        <begin position="20"/>
        <end position="40"/>
    </location>
</feature>
<proteinExistence type="predicted"/>
<dbReference type="InterPro" id="IPR035969">
    <property type="entry name" value="Rab-GAP_TBC_sf"/>
</dbReference>
<gene>
    <name evidence="2" type="ORF">ADEAN_000567900</name>
</gene>
<dbReference type="AlphaFoldDB" id="A0A7G2CIW1"/>
<evidence type="ECO:0000313" key="3">
    <source>
        <dbReference type="Proteomes" id="UP000515908"/>
    </source>
</evidence>
<sequence>MWFFGGKEKKDKHKKEDSSKSTSRSSPAASTNNSNNPNDKIPYSLNYNFTHSQDRMNKRILNDLNSRNVVEKIKFNNKTFGRQECKSLEEQLQMFEVSPSSNLHGSRHRQGRPVPHPPLRLCVMDLLDLFLDKETNHIHNSNGDDNSSNLFINRLHKKMYSLSMNGCPLLLRPMLFRYSLLHNKYNLISNIQINVFDDLVVKKFFYMFDDEEENEENEKDPSKRSLPAHLLAYKRGAEDANVKLLLERLSNNLNTYTLNRDTTLFDRIENNINNLSIRISNEMLYKHSRKLYRSLLKKYYYTCVNVRFEMNNSMSSHSHALPKCSPYYDYFLHFVPRRHFNNTIREGKDVMLLYKLLIMKLKNKIYRYNPFKQFFSNFSKNFEENTRLLAPFDDGEESKSGRFNVMFINLMFYFFLEHPRIQHMIEKVLFLIFLECNSSGSTSATAQDSSEEKKSWSRSKDFIQFLQQGRHGKDADNINHNNFDYNYNYYFQALFDRIIPFVVLVLSEVFYQEIYFYQFTDWDDAIATFGKAQQTAWIIKSFTPQERCEALAKQRRSSENDNHEKEHSDEEPLHHSPSDVVETMTMENIEDLFERVDSPSSSVFEDEEEFLNRHDDGEETQEEENEHSKNENNEKEGEAPTENNENRQEDTEIPPTTMDNNNVHVEHQHENDNPRANSPEVLDAVPLARTESVHLDPNCDLHKEKSARPRPSVTGENGKNVDSSALPSNKGKTKSETFYTTYPIYLAQCAVDILLSQRNISRESFEFFIEADVYALTKQFYTCAFQSNNPHNSNNSHPGATNVLHNVNPNNIFTNDAFMVEQIKKLETIIRRADLPYFNLLRNDFQIYFESFAFIWFNSFFSRTFNVFQIFTVFDSFIADNVLGAVKNSSGSNFNVFVFFAAALLLHGKSYITKIIENANQKSELTTQLPKKKEENNNNEKKDNKNENNNSITRENSGSVRPDDDDDFDENEESVNNNNNNKKEPKPKKIRNKTEKLRAKILYFLQHFPVYSLNEALMNEIISESFILKEFFGEFVK</sequence>
<accession>A0A7G2CIW1</accession>
<evidence type="ECO:0000256" key="1">
    <source>
        <dbReference type="SAM" id="MobiDB-lite"/>
    </source>
</evidence>
<keyword evidence="3" id="KW-1185">Reference proteome</keyword>
<protein>
    <submittedName>
        <fullName evidence="2">Rab-GTPase-TBC domain containing protein, putative</fullName>
    </submittedName>
</protein>
<evidence type="ECO:0000313" key="2">
    <source>
        <dbReference type="EMBL" id="CAD2218192.1"/>
    </source>
</evidence>
<feature type="region of interest" description="Disordered" evidence="1">
    <location>
        <begin position="1"/>
        <end position="45"/>
    </location>
</feature>
<feature type="compositionally biased region" description="Basic and acidic residues" evidence="1">
    <location>
        <begin position="1"/>
        <end position="19"/>
    </location>
</feature>
<name>A0A7G2CIW1_9TRYP</name>
<feature type="compositionally biased region" description="Basic and acidic residues" evidence="1">
    <location>
        <begin position="626"/>
        <end position="650"/>
    </location>
</feature>